<dbReference type="RefSeq" id="WP_193800782.1">
    <property type="nucleotide sequence ID" value="NZ_JADEWC010000014.1"/>
</dbReference>
<gene>
    <name evidence="1" type="ORF">IQ215_07950</name>
</gene>
<dbReference type="Proteomes" id="UP000654604">
    <property type="component" value="Unassembled WGS sequence"/>
</dbReference>
<dbReference type="Pfam" id="PF12686">
    <property type="entry name" value="DUF3800"/>
    <property type="match status" value="1"/>
</dbReference>
<keyword evidence="2" id="KW-1185">Reference proteome</keyword>
<comment type="caution">
    <text evidence="1">The sequence shown here is derived from an EMBL/GenBank/DDBJ whole genome shotgun (WGS) entry which is preliminary data.</text>
</comment>
<name>A0ABR9V3Z9_9CHRO</name>
<dbReference type="EMBL" id="JADEWC010000014">
    <property type="protein sequence ID" value="MBE9222629.1"/>
    <property type="molecule type" value="Genomic_DNA"/>
</dbReference>
<evidence type="ECO:0000313" key="1">
    <source>
        <dbReference type="EMBL" id="MBE9222629.1"/>
    </source>
</evidence>
<proteinExistence type="predicted"/>
<accession>A0ABR9V3Z9</accession>
<organism evidence="1 2">
    <name type="scientific">Cyanobacterium stanieri LEGE 03274</name>
    <dbReference type="NCBI Taxonomy" id="1828756"/>
    <lineage>
        <taxon>Bacteria</taxon>
        <taxon>Bacillati</taxon>
        <taxon>Cyanobacteriota</taxon>
        <taxon>Cyanophyceae</taxon>
        <taxon>Oscillatoriophycideae</taxon>
        <taxon>Chroococcales</taxon>
        <taxon>Geminocystaceae</taxon>
        <taxon>Cyanobacterium</taxon>
    </lineage>
</organism>
<protein>
    <submittedName>
        <fullName evidence="1">DUF3800 domain-containing protein</fullName>
    </submittedName>
</protein>
<sequence length="727" mass="84522">MTTFHLYFDESGNFNIDDEYTRYADSQLAGILVYASNDQSSPEIMDSLAQEILNNSYQQSYGNQKRTYHGNELRPSPQYNKFINNIIDIISNNNQIKKNWQGIRLVNKEEIGYGTQDDNYLYMVAELAIRIVKQKKNEGFKDIKLNIYPAERSRDTQDYKNVFTSLFGILKAREFDLNCTINNITPISASDHYLLQLADLLSNASYRNYNKCNKSDKNTAENLQNFFGDYNFSLAIPLFEERIESLLKEEVYGLAIRFILLEINSGNNQDKAQEFLEQTIDKLAQLPSAERNAHLNYLTNWLEQEINQKRDSENGYKLANKINKYIYANLEKKLSEKNELKSIIWFKYNLHFWALTACNHSGRLFRASEEAETLDQLKSKLYQQVEHLSLLMEGLIAQAVHYTDCFEFDKAINNTQFVIDFYDYFFGEEMQEFFSDLLQNNDDSQSIKSDLRAKGFGTCLQAQTYKYLQNNDLELLNKARENSERAINEFVALNDKKRQYQYRSQLETAGGNFKASRQYLAQSLDLDEDSSYLDIMKHIRQSEINDQAFPLLHLCRLGYGCYFHSNHTEWQTFQEALQQSRLLINPWFVTNPPEYYPIHGILRRVASFGLIMGNTDLAEQALGKLNNLKPIAKSPIFGLIQIATYLEYAGLTWSGELSNDFNNLIAHKDRQKVTITYLTDKLNDQNFEQMQVFKTQVIDTVKAIQEDNGQIHDVKRTLLKLANQIGY</sequence>
<evidence type="ECO:0000313" key="2">
    <source>
        <dbReference type="Proteomes" id="UP000654604"/>
    </source>
</evidence>
<reference evidence="1 2" key="1">
    <citation type="submission" date="2020-10" db="EMBL/GenBank/DDBJ databases">
        <authorList>
            <person name="Castelo-Branco R."/>
            <person name="Eusebio N."/>
            <person name="Adriana R."/>
            <person name="Vieira A."/>
            <person name="Brugerolle De Fraissinette N."/>
            <person name="Rezende De Castro R."/>
            <person name="Schneider M.P."/>
            <person name="Vasconcelos V."/>
            <person name="Leao P.N."/>
        </authorList>
    </citation>
    <scope>NUCLEOTIDE SEQUENCE [LARGE SCALE GENOMIC DNA]</scope>
    <source>
        <strain evidence="1 2">LEGE 03274</strain>
    </source>
</reference>
<dbReference type="InterPro" id="IPR024524">
    <property type="entry name" value="DUF3800"/>
</dbReference>